<dbReference type="OrthoDB" id="6019550at2759"/>
<reference evidence="1" key="1">
    <citation type="submission" date="2023-01" db="EMBL/GenBank/DDBJ databases">
        <title>Genome assembly of the deep-sea coral Lophelia pertusa.</title>
        <authorList>
            <person name="Herrera S."/>
            <person name="Cordes E."/>
        </authorList>
    </citation>
    <scope>NUCLEOTIDE SEQUENCE</scope>
    <source>
        <strain evidence="1">USNM1676648</strain>
        <tissue evidence="1">Polyp</tissue>
    </source>
</reference>
<keyword evidence="2" id="KW-1185">Reference proteome</keyword>
<dbReference type="Proteomes" id="UP001163046">
    <property type="component" value="Unassembled WGS sequence"/>
</dbReference>
<dbReference type="AlphaFoldDB" id="A0A9X0DCT6"/>
<dbReference type="PANTHER" id="PTHR33361">
    <property type="entry name" value="GLR0591 PROTEIN"/>
    <property type="match status" value="1"/>
</dbReference>
<proteinExistence type="predicted"/>
<organism evidence="1 2">
    <name type="scientific">Desmophyllum pertusum</name>
    <dbReference type="NCBI Taxonomy" id="174260"/>
    <lineage>
        <taxon>Eukaryota</taxon>
        <taxon>Metazoa</taxon>
        <taxon>Cnidaria</taxon>
        <taxon>Anthozoa</taxon>
        <taxon>Hexacorallia</taxon>
        <taxon>Scleractinia</taxon>
        <taxon>Caryophylliina</taxon>
        <taxon>Caryophylliidae</taxon>
        <taxon>Desmophyllum</taxon>
    </lineage>
</organism>
<accession>A0A9X0DCT6</accession>
<dbReference type="InterPro" id="IPR010281">
    <property type="entry name" value="DUF885"/>
</dbReference>
<evidence type="ECO:0000313" key="2">
    <source>
        <dbReference type="Proteomes" id="UP001163046"/>
    </source>
</evidence>
<sequence length="140" mass="15849">MKYGIKAGFVRSEEDCQYGLYSIQRAYLKVSQDGPNGILNETFTQQMLDPRWLEKLEKSSSEAWEKEHKATVRASINEALVEYVGKPLDSLLNYLEFNHSQYCVPSNVSSGLATLPLSHVYKTGKILESKQLENCQLGNL</sequence>
<name>A0A9X0DCT6_9CNID</name>
<gene>
    <name evidence="1" type="ORF">OS493_003721</name>
</gene>
<evidence type="ECO:0000313" key="1">
    <source>
        <dbReference type="EMBL" id="KAJ7394048.1"/>
    </source>
</evidence>
<protein>
    <submittedName>
        <fullName evidence="1">Uncharacterized protein</fullName>
    </submittedName>
</protein>
<dbReference type="EMBL" id="MU825397">
    <property type="protein sequence ID" value="KAJ7394048.1"/>
    <property type="molecule type" value="Genomic_DNA"/>
</dbReference>
<dbReference type="PANTHER" id="PTHR33361:SF2">
    <property type="entry name" value="DUF885 DOMAIN-CONTAINING PROTEIN"/>
    <property type="match status" value="1"/>
</dbReference>
<comment type="caution">
    <text evidence="1">The sequence shown here is derived from an EMBL/GenBank/DDBJ whole genome shotgun (WGS) entry which is preliminary data.</text>
</comment>